<evidence type="ECO:0000256" key="1">
    <source>
        <dbReference type="SAM" id="MobiDB-lite"/>
    </source>
</evidence>
<dbReference type="GO" id="GO:0003735">
    <property type="term" value="F:structural constituent of ribosome"/>
    <property type="evidence" value="ECO:0007669"/>
    <property type="project" value="InterPro"/>
</dbReference>
<comment type="caution">
    <text evidence="2">The sequence shown here is derived from an EMBL/GenBank/DDBJ whole genome shotgun (WGS) entry which is preliminary data.</text>
</comment>
<accession>A0A8S1C326</accession>
<dbReference type="Pfam" id="PF16053">
    <property type="entry name" value="MRP-S34"/>
    <property type="match status" value="1"/>
</dbReference>
<dbReference type="GO" id="GO:0005739">
    <property type="term" value="C:mitochondrion"/>
    <property type="evidence" value="ECO:0007669"/>
    <property type="project" value="InterPro"/>
</dbReference>
<dbReference type="EMBL" id="CADEPI010000013">
    <property type="protein sequence ID" value="CAB3363653.1"/>
    <property type="molecule type" value="Genomic_DNA"/>
</dbReference>
<dbReference type="Proteomes" id="UP000494165">
    <property type="component" value="Unassembled WGS sequence"/>
</dbReference>
<evidence type="ECO:0000313" key="3">
    <source>
        <dbReference type="Proteomes" id="UP000494165"/>
    </source>
</evidence>
<protein>
    <submittedName>
        <fullName evidence="2">Uncharacterized protein</fullName>
    </submittedName>
</protein>
<proteinExistence type="predicted"/>
<reference evidence="2 3" key="1">
    <citation type="submission" date="2020-04" db="EMBL/GenBank/DDBJ databases">
        <authorList>
            <person name="Alioto T."/>
            <person name="Alioto T."/>
            <person name="Gomez Garrido J."/>
        </authorList>
    </citation>
    <scope>NUCLEOTIDE SEQUENCE [LARGE SCALE GENOMIC DNA]</scope>
</reference>
<dbReference type="OrthoDB" id="16434at2759"/>
<dbReference type="InterPro" id="IPR032053">
    <property type="entry name" value="Ribosomal_mS34"/>
</dbReference>
<name>A0A8S1C326_9INSE</name>
<feature type="region of interest" description="Disordered" evidence="1">
    <location>
        <begin position="141"/>
        <end position="172"/>
    </location>
</feature>
<keyword evidence="3" id="KW-1185">Reference proteome</keyword>
<dbReference type="AlphaFoldDB" id="A0A8S1C326"/>
<evidence type="ECO:0000313" key="2">
    <source>
        <dbReference type="EMBL" id="CAB3363653.1"/>
    </source>
</evidence>
<gene>
    <name evidence="2" type="ORF">CLODIP_2_CD09951</name>
</gene>
<sequence>MPYKFIGRTTEHCARNRFERYPEKSWLKILEVTPIAAPKNVPIYAHDNLRLVSVKCEKYWRGKKLPTPIYVTGASYKTDYKLIPKSEEAEYCQIVDTPEQRDVLPETADFPPLLKEILKRDKGDQLRLPLVYKRTEYNRMLDPSGHRATSPEQINSQFGKPVAPRLHENVLE</sequence>
<organism evidence="2 3">
    <name type="scientific">Cloeon dipterum</name>
    <dbReference type="NCBI Taxonomy" id="197152"/>
    <lineage>
        <taxon>Eukaryota</taxon>
        <taxon>Metazoa</taxon>
        <taxon>Ecdysozoa</taxon>
        <taxon>Arthropoda</taxon>
        <taxon>Hexapoda</taxon>
        <taxon>Insecta</taxon>
        <taxon>Pterygota</taxon>
        <taxon>Palaeoptera</taxon>
        <taxon>Ephemeroptera</taxon>
        <taxon>Pisciforma</taxon>
        <taxon>Baetidae</taxon>
        <taxon>Cloeon</taxon>
    </lineage>
</organism>